<evidence type="ECO:0000313" key="2">
    <source>
        <dbReference type="Proteomes" id="UP000569914"/>
    </source>
</evidence>
<gene>
    <name evidence="1" type="ORF">BKA15_002268</name>
</gene>
<protein>
    <submittedName>
        <fullName evidence="1">Uncharacterized protein</fullName>
    </submittedName>
</protein>
<evidence type="ECO:0000313" key="1">
    <source>
        <dbReference type="EMBL" id="NYE70939.1"/>
    </source>
</evidence>
<sequence>MMSPAKPPDVSTIMIDMRSSGISTSALDHQY</sequence>
<dbReference type="AlphaFoldDB" id="A0A7Y9I712"/>
<accession>A0A7Y9I712</accession>
<organism evidence="1 2">
    <name type="scientific">Microlunatus parietis</name>
    <dbReference type="NCBI Taxonomy" id="682979"/>
    <lineage>
        <taxon>Bacteria</taxon>
        <taxon>Bacillati</taxon>
        <taxon>Actinomycetota</taxon>
        <taxon>Actinomycetes</taxon>
        <taxon>Propionibacteriales</taxon>
        <taxon>Propionibacteriaceae</taxon>
        <taxon>Microlunatus</taxon>
    </lineage>
</organism>
<dbReference type="EMBL" id="JACCBU010000001">
    <property type="protein sequence ID" value="NYE70939.1"/>
    <property type="molecule type" value="Genomic_DNA"/>
</dbReference>
<name>A0A7Y9I712_9ACTN</name>
<proteinExistence type="predicted"/>
<dbReference type="Proteomes" id="UP000569914">
    <property type="component" value="Unassembled WGS sequence"/>
</dbReference>
<comment type="caution">
    <text evidence="1">The sequence shown here is derived from an EMBL/GenBank/DDBJ whole genome shotgun (WGS) entry which is preliminary data.</text>
</comment>
<keyword evidence="2" id="KW-1185">Reference proteome</keyword>
<reference evidence="1 2" key="1">
    <citation type="submission" date="2020-07" db="EMBL/GenBank/DDBJ databases">
        <title>Sequencing the genomes of 1000 actinobacteria strains.</title>
        <authorList>
            <person name="Klenk H.-P."/>
        </authorList>
    </citation>
    <scope>NUCLEOTIDE SEQUENCE [LARGE SCALE GENOMIC DNA]</scope>
    <source>
        <strain evidence="1 2">DSM 22083</strain>
    </source>
</reference>